<evidence type="ECO:0000313" key="2">
    <source>
        <dbReference type="Proteomes" id="UP000310249"/>
    </source>
</evidence>
<protein>
    <recommendedName>
        <fullName evidence="3">ArsR family transcriptional regulator</fullName>
    </recommendedName>
</protein>
<gene>
    <name evidence="1" type="ORF">CWB99_15860</name>
</gene>
<comment type="caution">
    <text evidence="1">The sequence shown here is derived from an EMBL/GenBank/DDBJ whole genome shotgun (WGS) entry which is preliminary data.</text>
</comment>
<dbReference type="AlphaFoldDB" id="A0A5S3WKG9"/>
<dbReference type="InterPro" id="IPR036388">
    <property type="entry name" value="WH-like_DNA-bd_sf"/>
</dbReference>
<accession>A0A5S3WKG9</accession>
<dbReference type="InterPro" id="IPR036390">
    <property type="entry name" value="WH_DNA-bd_sf"/>
</dbReference>
<dbReference type="Proteomes" id="UP000310249">
    <property type="component" value="Unassembled WGS sequence"/>
</dbReference>
<dbReference type="OrthoDB" id="7855192at2"/>
<dbReference type="EMBL" id="PNCI01000036">
    <property type="protein sequence ID" value="TMP27192.1"/>
    <property type="molecule type" value="Genomic_DNA"/>
</dbReference>
<proteinExistence type="predicted"/>
<name>A0A5S3WKG9_9GAMM</name>
<dbReference type="Gene3D" id="1.10.10.10">
    <property type="entry name" value="Winged helix-like DNA-binding domain superfamily/Winged helix DNA-binding domain"/>
    <property type="match status" value="1"/>
</dbReference>
<evidence type="ECO:0008006" key="3">
    <source>
        <dbReference type="Google" id="ProtNLM"/>
    </source>
</evidence>
<sequence length="101" mass="11241">MPIEKVQAEHQRIKILIALKESPDYGANTSMLHDVLNIYALGCSSAQLKTLLNWLEENGYVENEKLSESTWVARITDTGMDVAEGRSTVPGIKRPDPRSSL</sequence>
<dbReference type="SUPFAM" id="SSF46785">
    <property type="entry name" value="Winged helix' DNA-binding domain"/>
    <property type="match status" value="1"/>
</dbReference>
<dbReference type="RefSeq" id="WP_138552774.1">
    <property type="nucleotide sequence ID" value="NZ_PNCH01000046.1"/>
</dbReference>
<reference evidence="1 2" key="1">
    <citation type="submission" date="2018-01" db="EMBL/GenBank/DDBJ databases">
        <authorList>
            <person name="Paulsen S."/>
            <person name="Gram L.K."/>
        </authorList>
    </citation>
    <scope>NUCLEOTIDE SEQUENCE [LARGE SCALE GENOMIC DNA]</scope>
    <source>
        <strain evidence="1 2">S2676</strain>
    </source>
</reference>
<organism evidence="1 2">
    <name type="scientific">Pseudoalteromonas rubra</name>
    <dbReference type="NCBI Taxonomy" id="43658"/>
    <lineage>
        <taxon>Bacteria</taxon>
        <taxon>Pseudomonadati</taxon>
        <taxon>Pseudomonadota</taxon>
        <taxon>Gammaproteobacteria</taxon>
        <taxon>Alteromonadales</taxon>
        <taxon>Pseudoalteromonadaceae</taxon>
        <taxon>Pseudoalteromonas</taxon>
    </lineage>
</organism>
<evidence type="ECO:0000313" key="1">
    <source>
        <dbReference type="EMBL" id="TMP27192.1"/>
    </source>
</evidence>
<reference evidence="2" key="2">
    <citation type="submission" date="2019-06" db="EMBL/GenBank/DDBJ databases">
        <title>Co-occurence of chitin degradation, pigmentation and bioactivity in marine Pseudoalteromonas.</title>
        <authorList>
            <person name="Sonnenschein E.C."/>
            <person name="Bech P.K."/>
        </authorList>
    </citation>
    <scope>NUCLEOTIDE SEQUENCE [LARGE SCALE GENOMIC DNA]</scope>
    <source>
        <strain evidence="2">S2676</strain>
    </source>
</reference>